<evidence type="ECO:0000256" key="1">
    <source>
        <dbReference type="SAM" id="Phobius"/>
    </source>
</evidence>
<organism evidence="2">
    <name type="scientific">Lotus japonicus</name>
    <name type="common">Lotus corniculatus var. japonicus</name>
    <dbReference type="NCBI Taxonomy" id="34305"/>
    <lineage>
        <taxon>Eukaryota</taxon>
        <taxon>Viridiplantae</taxon>
        <taxon>Streptophyta</taxon>
        <taxon>Embryophyta</taxon>
        <taxon>Tracheophyta</taxon>
        <taxon>Spermatophyta</taxon>
        <taxon>Magnoliopsida</taxon>
        <taxon>eudicotyledons</taxon>
        <taxon>Gunneridae</taxon>
        <taxon>Pentapetalae</taxon>
        <taxon>rosids</taxon>
        <taxon>fabids</taxon>
        <taxon>Fabales</taxon>
        <taxon>Fabaceae</taxon>
        <taxon>Papilionoideae</taxon>
        <taxon>50 kb inversion clade</taxon>
        <taxon>NPAAA clade</taxon>
        <taxon>Hologalegina</taxon>
        <taxon>robinioid clade</taxon>
        <taxon>Loteae</taxon>
        <taxon>Lotus</taxon>
    </lineage>
</organism>
<reference evidence="2" key="1">
    <citation type="submission" date="2012-05" db="EMBL/GenBank/DDBJ databases">
        <authorList>
            <person name="Krishnakumar V."/>
            <person name="Cheung F."/>
            <person name="Xiao Y."/>
            <person name="Chan A."/>
            <person name="Moskal W.A."/>
            <person name="Town C.D."/>
        </authorList>
    </citation>
    <scope>NUCLEOTIDE SEQUENCE</scope>
</reference>
<keyword evidence="1" id="KW-1133">Transmembrane helix</keyword>
<dbReference type="EMBL" id="BT144779">
    <property type="protein sequence ID" value="AFK44573.1"/>
    <property type="molecule type" value="mRNA"/>
</dbReference>
<keyword evidence="1" id="KW-0812">Transmembrane</keyword>
<keyword evidence="1" id="KW-0472">Membrane</keyword>
<dbReference type="AlphaFoldDB" id="I3SWD1"/>
<proteinExistence type="evidence at transcript level"/>
<name>I3SWD1_LOTJA</name>
<feature type="transmembrane region" description="Helical" evidence="1">
    <location>
        <begin position="43"/>
        <end position="64"/>
    </location>
</feature>
<accession>I3SWD1</accession>
<sequence>MRRKNSLTTSRIFLFSSSFPSLPILATRRFPNTVLNTTFSVMSANHFSISVTTTFSLPLSFIFAQES</sequence>
<evidence type="ECO:0000313" key="2">
    <source>
        <dbReference type="EMBL" id="AFK44573.1"/>
    </source>
</evidence>
<feature type="transmembrane region" description="Helical" evidence="1">
    <location>
        <begin position="12"/>
        <end position="31"/>
    </location>
</feature>
<protein>
    <submittedName>
        <fullName evidence="2">Uncharacterized protein</fullName>
    </submittedName>
</protein>